<keyword evidence="7 8" id="KW-0804">Transcription</keyword>
<dbReference type="InterPro" id="IPR001669">
    <property type="entry name" value="Arg_repress"/>
</dbReference>
<accession>A0A1C4H1A2</accession>
<keyword evidence="14" id="KW-1185">Reference proteome</keyword>
<dbReference type="SUPFAM" id="SSF46785">
    <property type="entry name" value="Winged helix' DNA-binding domain"/>
    <property type="match status" value="1"/>
</dbReference>
<keyword evidence="3 8" id="KW-0963">Cytoplasm</keyword>
<evidence type="ECO:0000313" key="13">
    <source>
        <dbReference type="EMBL" id="SCC78663.1"/>
    </source>
</evidence>
<proteinExistence type="inferred from homology"/>
<gene>
    <name evidence="8" type="primary">argR</name>
    <name evidence="13" type="ORF">GA0061077_0365</name>
</gene>
<keyword evidence="5 8" id="KW-0805">Transcription regulation</keyword>
<dbReference type="PANTHER" id="PTHR34471">
    <property type="entry name" value="ARGININE REPRESSOR"/>
    <property type="match status" value="1"/>
</dbReference>
<keyword evidence="6 8" id="KW-0238">DNA-binding</keyword>
<evidence type="ECO:0000256" key="8">
    <source>
        <dbReference type="HAMAP-Rule" id="MF_00173"/>
    </source>
</evidence>
<evidence type="ECO:0000256" key="10">
    <source>
        <dbReference type="SAM" id="MobiDB-lite"/>
    </source>
</evidence>
<dbReference type="InterPro" id="IPR020900">
    <property type="entry name" value="Arg_repress_DNA-bd"/>
</dbReference>
<keyword evidence="4 8" id="KW-0678">Repressor</keyword>
<keyword evidence="8" id="KW-0055">Arginine biosynthesis</keyword>
<dbReference type="HAMAP" id="MF_00173">
    <property type="entry name" value="Arg_repressor"/>
    <property type="match status" value="1"/>
</dbReference>
<evidence type="ECO:0000259" key="12">
    <source>
        <dbReference type="Pfam" id="PF02863"/>
    </source>
</evidence>
<name>A0A1C4H1A2_9BIFI</name>
<dbReference type="RefSeq" id="WP_234696461.1">
    <property type="nucleotide sequence ID" value="NZ_FMBL01000001.1"/>
</dbReference>
<dbReference type="GO" id="GO:0005737">
    <property type="term" value="C:cytoplasm"/>
    <property type="evidence" value="ECO:0007669"/>
    <property type="project" value="UniProtKB-SubCell"/>
</dbReference>
<keyword evidence="8" id="KW-0028">Amino-acid biosynthesis</keyword>
<feature type="domain" description="Arginine repressor DNA-binding" evidence="11">
    <location>
        <begin position="43"/>
        <end position="109"/>
    </location>
</feature>
<feature type="compositionally biased region" description="Basic and acidic residues" evidence="10">
    <location>
        <begin position="1"/>
        <end position="19"/>
    </location>
</feature>
<dbReference type="AlphaFoldDB" id="A0A1C4H1A2"/>
<evidence type="ECO:0000259" key="11">
    <source>
        <dbReference type="Pfam" id="PF01316"/>
    </source>
</evidence>
<dbReference type="InterPro" id="IPR036390">
    <property type="entry name" value="WH_DNA-bd_sf"/>
</dbReference>
<evidence type="ECO:0000256" key="1">
    <source>
        <dbReference type="ARBA" id="ARBA00004496"/>
    </source>
</evidence>
<dbReference type="InterPro" id="IPR020899">
    <property type="entry name" value="Arg_repress_C"/>
</dbReference>
<dbReference type="GO" id="GO:0003677">
    <property type="term" value="F:DNA binding"/>
    <property type="evidence" value="ECO:0007669"/>
    <property type="project" value="UniProtKB-KW"/>
</dbReference>
<protein>
    <recommendedName>
        <fullName evidence="8 9">Arginine repressor</fullName>
    </recommendedName>
</protein>
<evidence type="ECO:0000256" key="6">
    <source>
        <dbReference type="ARBA" id="ARBA00023125"/>
    </source>
</evidence>
<comment type="function">
    <text evidence="8">Regulates arginine biosynthesis genes.</text>
</comment>
<comment type="subcellular location">
    <subcellularLocation>
        <location evidence="1 8">Cytoplasm</location>
    </subcellularLocation>
</comment>
<dbReference type="Pfam" id="PF02863">
    <property type="entry name" value="Arg_repressor_C"/>
    <property type="match status" value="1"/>
</dbReference>
<evidence type="ECO:0000256" key="9">
    <source>
        <dbReference type="NCBIfam" id="TIGR01529"/>
    </source>
</evidence>
<dbReference type="PRINTS" id="PR01467">
    <property type="entry name" value="ARGREPRESSOR"/>
</dbReference>
<dbReference type="GO" id="GO:1900079">
    <property type="term" value="P:regulation of arginine biosynthetic process"/>
    <property type="evidence" value="ECO:0007669"/>
    <property type="project" value="UniProtKB-UniRule"/>
</dbReference>
<dbReference type="Gene3D" id="3.30.1360.40">
    <property type="match status" value="1"/>
</dbReference>
<comment type="pathway">
    <text evidence="8">Amino-acid biosynthesis; L-arginine biosynthesis [regulation].</text>
</comment>
<dbReference type="Gene3D" id="1.10.10.10">
    <property type="entry name" value="Winged helix-like DNA-binding domain superfamily/Winged helix DNA-binding domain"/>
    <property type="match status" value="1"/>
</dbReference>
<evidence type="ECO:0000256" key="7">
    <source>
        <dbReference type="ARBA" id="ARBA00023163"/>
    </source>
</evidence>
<dbReference type="GO" id="GO:0006526">
    <property type="term" value="P:L-arginine biosynthetic process"/>
    <property type="evidence" value="ECO:0007669"/>
    <property type="project" value="UniProtKB-UniPathway"/>
</dbReference>
<sequence length="206" mass="22349">MMEINRSDMTDDANERKGGFPDSLVDAQKVHSDKSEPVLLHPINRPARLSVIQEILTNFVVSSQAQLSGMLADRGIEVTQATLSRDLDEMKAVKTRLKNGEMAYTLGVEPERDDATAEQIDRQLSRGLSGLITSAAAARNLVIVHTPSGAAQYMASVIDKQPVEGILGTVAGDDTVLLVCRDDEAALGRVKWLLDIVSRGKRAGKR</sequence>
<evidence type="ECO:0000256" key="5">
    <source>
        <dbReference type="ARBA" id="ARBA00023015"/>
    </source>
</evidence>
<dbReference type="SUPFAM" id="SSF55252">
    <property type="entry name" value="C-terminal domain of arginine repressor"/>
    <property type="match status" value="1"/>
</dbReference>
<feature type="domain" description="Arginine repressor C-terminal" evidence="12">
    <location>
        <begin position="130"/>
        <end position="191"/>
    </location>
</feature>
<organism evidence="13 14">
    <name type="scientific">Bifidobacterium commune</name>
    <dbReference type="NCBI Taxonomy" id="1505727"/>
    <lineage>
        <taxon>Bacteria</taxon>
        <taxon>Bacillati</taxon>
        <taxon>Actinomycetota</taxon>
        <taxon>Actinomycetes</taxon>
        <taxon>Bifidobacteriales</taxon>
        <taxon>Bifidobacteriaceae</taxon>
        <taxon>Bifidobacterium</taxon>
    </lineage>
</organism>
<dbReference type="GO" id="GO:0051259">
    <property type="term" value="P:protein complex oligomerization"/>
    <property type="evidence" value="ECO:0007669"/>
    <property type="project" value="InterPro"/>
</dbReference>
<dbReference type="GO" id="GO:0034618">
    <property type="term" value="F:arginine binding"/>
    <property type="evidence" value="ECO:0007669"/>
    <property type="project" value="InterPro"/>
</dbReference>
<feature type="region of interest" description="Disordered" evidence="10">
    <location>
        <begin position="1"/>
        <end position="23"/>
    </location>
</feature>
<dbReference type="Proteomes" id="UP000242610">
    <property type="component" value="Unassembled WGS sequence"/>
</dbReference>
<dbReference type="Pfam" id="PF01316">
    <property type="entry name" value="Arg_repressor"/>
    <property type="match status" value="1"/>
</dbReference>
<dbReference type="STRING" id="1505727.GA0061077_0365"/>
<dbReference type="InterPro" id="IPR036251">
    <property type="entry name" value="Arg_repress_C_sf"/>
</dbReference>
<evidence type="ECO:0000256" key="3">
    <source>
        <dbReference type="ARBA" id="ARBA00022490"/>
    </source>
</evidence>
<dbReference type="UniPathway" id="UPA00068"/>
<evidence type="ECO:0000256" key="2">
    <source>
        <dbReference type="ARBA" id="ARBA00008316"/>
    </source>
</evidence>
<dbReference type="PANTHER" id="PTHR34471:SF1">
    <property type="entry name" value="ARGININE REPRESSOR"/>
    <property type="match status" value="1"/>
</dbReference>
<comment type="similarity">
    <text evidence="2 8">Belongs to the ArgR family.</text>
</comment>
<reference evidence="14" key="1">
    <citation type="submission" date="2016-08" db="EMBL/GenBank/DDBJ databases">
        <authorList>
            <person name="Varghese N."/>
            <person name="Submissions Spin"/>
        </authorList>
    </citation>
    <scope>NUCLEOTIDE SEQUENCE [LARGE SCALE GENOMIC DNA]</scope>
    <source>
        <strain evidence="14">R-52791</strain>
    </source>
</reference>
<dbReference type="EMBL" id="FMBL01000001">
    <property type="protein sequence ID" value="SCC78663.1"/>
    <property type="molecule type" value="Genomic_DNA"/>
</dbReference>
<dbReference type="GO" id="GO:0003700">
    <property type="term" value="F:DNA-binding transcription factor activity"/>
    <property type="evidence" value="ECO:0007669"/>
    <property type="project" value="UniProtKB-UniRule"/>
</dbReference>
<evidence type="ECO:0000256" key="4">
    <source>
        <dbReference type="ARBA" id="ARBA00022491"/>
    </source>
</evidence>
<evidence type="ECO:0000313" key="14">
    <source>
        <dbReference type="Proteomes" id="UP000242610"/>
    </source>
</evidence>
<dbReference type="InterPro" id="IPR036388">
    <property type="entry name" value="WH-like_DNA-bd_sf"/>
</dbReference>
<dbReference type="NCBIfam" id="TIGR01529">
    <property type="entry name" value="argR_whole"/>
    <property type="match status" value="1"/>
</dbReference>